<gene>
    <name evidence="1" type="ORF">QEH59_08705</name>
</gene>
<proteinExistence type="predicted"/>
<reference evidence="1 2" key="1">
    <citation type="submission" date="2023-04" db="EMBL/GenBank/DDBJ databases">
        <title>A novel bacteria isolated from coastal sediment.</title>
        <authorList>
            <person name="Liu X.-J."/>
            <person name="Du Z.-J."/>
        </authorList>
    </citation>
    <scope>NUCLEOTIDE SEQUENCE [LARGE SCALE GENOMIC DNA]</scope>
    <source>
        <strain evidence="1 2">SDUM461004</strain>
    </source>
</reference>
<protein>
    <submittedName>
        <fullName evidence="1">Uncharacterized protein</fullName>
    </submittedName>
</protein>
<evidence type="ECO:0000313" key="2">
    <source>
        <dbReference type="Proteomes" id="UP001243717"/>
    </source>
</evidence>
<name>A0ABU1AI92_9BACT</name>
<dbReference type="Proteomes" id="UP001243717">
    <property type="component" value="Unassembled WGS sequence"/>
</dbReference>
<sequence>MKKASTILSIAVFIVSLTGLSAVEIGETKASVLCELGQPASYIQSSSKEILNYEMKIIHIADGLVEKISQRPVQVVKREIKEEERSGTPEAPELHTKRYVASPYSGIVVVPQGIKLHPLDTAR</sequence>
<evidence type="ECO:0000313" key="1">
    <source>
        <dbReference type="EMBL" id="MDQ8194505.1"/>
    </source>
</evidence>
<keyword evidence="2" id="KW-1185">Reference proteome</keyword>
<dbReference type="RefSeq" id="WP_308984974.1">
    <property type="nucleotide sequence ID" value="NZ_JARXIC010000011.1"/>
</dbReference>
<organism evidence="1 2">
    <name type="scientific">Thalassobacterium sedimentorum</name>
    <dbReference type="NCBI Taxonomy" id="3041258"/>
    <lineage>
        <taxon>Bacteria</taxon>
        <taxon>Pseudomonadati</taxon>
        <taxon>Verrucomicrobiota</taxon>
        <taxon>Opitutia</taxon>
        <taxon>Puniceicoccales</taxon>
        <taxon>Coraliomargaritaceae</taxon>
        <taxon>Thalassobacterium</taxon>
    </lineage>
</organism>
<accession>A0ABU1AI92</accession>
<comment type="caution">
    <text evidence="1">The sequence shown here is derived from an EMBL/GenBank/DDBJ whole genome shotgun (WGS) entry which is preliminary data.</text>
</comment>
<dbReference type="EMBL" id="JARXIC010000011">
    <property type="protein sequence ID" value="MDQ8194505.1"/>
    <property type="molecule type" value="Genomic_DNA"/>
</dbReference>